<dbReference type="GO" id="GO:0016579">
    <property type="term" value="P:protein deubiquitination"/>
    <property type="evidence" value="ECO:0007669"/>
    <property type="project" value="InterPro"/>
</dbReference>
<dbReference type="GeneID" id="17350914"/>
<dbReference type="EMBL" id="GL433863">
    <property type="protein sequence ID" value="EFN51470.1"/>
    <property type="molecule type" value="Genomic_DNA"/>
</dbReference>
<name>E1ZRT7_CHLVA</name>
<dbReference type="GO" id="GO:0005829">
    <property type="term" value="C:cytosol"/>
    <property type="evidence" value="ECO:0007669"/>
    <property type="project" value="TreeGrafter"/>
</dbReference>
<feature type="domain" description="USP" evidence="3">
    <location>
        <begin position="46"/>
        <end position="342"/>
    </location>
</feature>
<reference evidence="4 5" key="1">
    <citation type="journal article" date="2010" name="Plant Cell">
        <title>The Chlorella variabilis NC64A genome reveals adaptation to photosymbiosis, coevolution with viruses, and cryptic sex.</title>
        <authorList>
            <person name="Blanc G."/>
            <person name="Duncan G."/>
            <person name="Agarkova I."/>
            <person name="Borodovsky M."/>
            <person name="Gurnon J."/>
            <person name="Kuo A."/>
            <person name="Lindquist E."/>
            <person name="Lucas S."/>
            <person name="Pangilinan J."/>
            <person name="Polle J."/>
            <person name="Salamov A."/>
            <person name="Terry A."/>
            <person name="Yamada T."/>
            <person name="Dunigan D.D."/>
            <person name="Grigoriev I.V."/>
            <person name="Claverie J.M."/>
            <person name="Van Etten J.L."/>
        </authorList>
    </citation>
    <scope>NUCLEOTIDE SEQUENCE [LARGE SCALE GENOMIC DNA]</scope>
    <source>
        <strain evidence="4 5">NC64A</strain>
    </source>
</reference>
<protein>
    <recommendedName>
        <fullName evidence="2">Ubiquitin carboxyl-terminal hydrolase</fullName>
        <ecNumber evidence="2">3.4.19.12</ecNumber>
    </recommendedName>
</protein>
<dbReference type="GO" id="GO:0004843">
    <property type="term" value="F:cysteine-type deubiquitinase activity"/>
    <property type="evidence" value="ECO:0007669"/>
    <property type="project" value="UniProtKB-UniRule"/>
</dbReference>
<dbReference type="InterPro" id="IPR018200">
    <property type="entry name" value="USP_CS"/>
</dbReference>
<dbReference type="PROSITE" id="PS00973">
    <property type="entry name" value="USP_2"/>
    <property type="match status" value="1"/>
</dbReference>
<evidence type="ECO:0000256" key="2">
    <source>
        <dbReference type="RuleBase" id="RU366025"/>
    </source>
</evidence>
<dbReference type="GO" id="GO:0006508">
    <property type="term" value="P:proteolysis"/>
    <property type="evidence" value="ECO:0007669"/>
    <property type="project" value="UniProtKB-KW"/>
</dbReference>
<dbReference type="EC" id="3.4.19.12" evidence="2"/>
<comment type="catalytic activity">
    <reaction evidence="2">
        <text>Thiol-dependent hydrolysis of ester, thioester, amide, peptide and isopeptide bonds formed by the C-terminal Gly of ubiquitin (a 76-residue protein attached to proteins as an intracellular targeting signal).</text>
        <dbReference type="EC" id="3.4.19.12"/>
    </reaction>
</comment>
<dbReference type="InterPro" id="IPR038765">
    <property type="entry name" value="Papain-like_cys_pep_sf"/>
</dbReference>
<dbReference type="PROSITE" id="PS50235">
    <property type="entry name" value="USP_3"/>
    <property type="match status" value="1"/>
</dbReference>
<organism evidence="5">
    <name type="scientific">Chlorella variabilis</name>
    <name type="common">Green alga</name>
    <dbReference type="NCBI Taxonomy" id="554065"/>
    <lineage>
        <taxon>Eukaryota</taxon>
        <taxon>Viridiplantae</taxon>
        <taxon>Chlorophyta</taxon>
        <taxon>core chlorophytes</taxon>
        <taxon>Trebouxiophyceae</taxon>
        <taxon>Chlorellales</taxon>
        <taxon>Chlorellaceae</taxon>
        <taxon>Chlorella clade</taxon>
        <taxon>Chlorella</taxon>
    </lineage>
</organism>
<dbReference type="STRING" id="554065.E1ZRT7"/>
<dbReference type="InterPro" id="IPR001394">
    <property type="entry name" value="Peptidase_C19_UCH"/>
</dbReference>
<dbReference type="RefSeq" id="XP_005843572.1">
    <property type="nucleotide sequence ID" value="XM_005843510.1"/>
</dbReference>
<gene>
    <name evidence="4" type="ORF">CHLNCDRAFT_59229</name>
</gene>
<dbReference type="Proteomes" id="UP000008141">
    <property type="component" value="Unassembled WGS sequence"/>
</dbReference>
<dbReference type="AlphaFoldDB" id="E1ZRT7"/>
<sequence length="655" mass="72460">MLHDSGCWQYAQEQLRNIVHAAASSFLPQRFNNMPLQSLRTPGAFAGLQNGGATCYMSSVFQQLFMQTTIRTLILSAPAVAKEEQQDSVFHQMQVMFAHLALGVEPWFEPRGFWRAFKDYDGQPVNIREHQDAYEFFTRLQDSVDEYLRAQQRPRAIHTALGGTFAQLITVLGLPQYCSEREEEFYQISLDVRGKRTLAESLDSYVSKELMDGQNQYLCEELGKKVKTRFEFPMELDVYPYTVEGASEADGRPAEKKDASHYRYDLRGIVVHSGSAFAGHYYSVIKDRQPGGEWYCFDDTNVEPWDPAKLDMDCFGGRFIPEGFTQECDRPNSAYMLFYERADGAQPMAVSPAPPIKQQSSQQMPDVEMPAQQGGVAVAVAHPAAETRTPFNMPPSLYEAVLFGNLRQLGAMQLLSMEYCRFVWQVIHHLNDAVVTGTARKAAKREPTSSPGGIGSVASGSGSAATGACQLQALTNRRGGDLHVIIADAALLALDYCLQVALRGGNELRREILGTGGRKAAPGMIGVLREVAKTIPAVAGAVLLHLASGPCSASADALLTQHPGPGVRTFVRDIIATAADCLTCQELRTDEAVHAIRACINHLCGSTLPMLLQLQAPWHHDELLELLQRLSIPRYSWRRALLDAHLTPLLALVRR</sequence>
<proteinExistence type="inferred from homology"/>
<evidence type="ECO:0000259" key="3">
    <source>
        <dbReference type="PROSITE" id="PS50235"/>
    </source>
</evidence>
<accession>E1ZRT7</accession>
<dbReference type="KEGG" id="cvr:CHLNCDRAFT_59229"/>
<evidence type="ECO:0000313" key="5">
    <source>
        <dbReference type="Proteomes" id="UP000008141"/>
    </source>
</evidence>
<dbReference type="SUPFAM" id="SSF54001">
    <property type="entry name" value="Cysteine proteinases"/>
    <property type="match status" value="1"/>
</dbReference>
<comment type="function">
    <text evidence="2">Recognizes and hydrolyzes the peptide bond at the C-terminal Gly of ubiquitin. Involved in the processing of poly-ubiquitin precursors as well as that of ubiquitinated proteins.</text>
</comment>
<keyword evidence="2" id="KW-0378">Hydrolase</keyword>
<dbReference type="PROSITE" id="PS00972">
    <property type="entry name" value="USP_1"/>
    <property type="match status" value="1"/>
</dbReference>
<keyword evidence="5" id="KW-1185">Reference proteome</keyword>
<dbReference type="InterPro" id="IPR050164">
    <property type="entry name" value="Peptidase_C19"/>
</dbReference>
<dbReference type="InParanoid" id="E1ZRT7"/>
<keyword evidence="2" id="KW-0788">Thiol protease</keyword>
<dbReference type="eggNOG" id="KOG1866">
    <property type="taxonomic scope" value="Eukaryota"/>
</dbReference>
<keyword evidence="2" id="KW-0645">Protease</keyword>
<keyword evidence="2" id="KW-0833">Ubl conjugation pathway</keyword>
<dbReference type="Gene3D" id="3.90.70.10">
    <property type="entry name" value="Cysteine proteinases"/>
    <property type="match status" value="2"/>
</dbReference>
<dbReference type="OrthoDB" id="289038at2759"/>
<dbReference type="GO" id="GO:0005634">
    <property type="term" value="C:nucleus"/>
    <property type="evidence" value="ECO:0007669"/>
    <property type="project" value="TreeGrafter"/>
</dbReference>
<dbReference type="PANTHER" id="PTHR24006">
    <property type="entry name" value="UBIQUITIN CARBOXYL-TERMINAL HYDROLASE"/>
    <property type="match status" value="1"/>
</dbReference>
<dbReference type="InterPro" id="IPR028889">
    <property type="entry name" value="USP"/>
</dbReference>
<dbReference type="Pfam" id="PF00443">
    <property type="entry name" value="UCH"/>
    <property type="match status" value="1"/>
</dbReference>
<comment type="similarity">
    <text evidence="1 2">Belongs to the peptidase C19 family.</text>
</comment>
<evidence type="ECO:0000313" key="4">
    <source>
        <dbReference type="EMBL" id="EFN51470.1"/>
    </source>
</evidence>
<dbReference type="PANTHER" id="PTHR24006:SF827">
    <property type="entry name" value="UBIQUITIN CARBOXYL-TERMINAL HYDROLASE 34"/>
    <property type="match status" value="1"/>
</dbReference>
<evidence type="ECO:0000256" key="1">
    <source>
        <dbReference type="ARBA" id="ARBA00009085"/>
    </source>
</evidence>
<feature type="non-terminal residue" evidence="4">
    <location>
        <position position="655"/>
    </location>
</feature>